<gene>
    <name evidence="2" type="ORF">E5288_WYG007699</name>
</gene>
<accession>A0A6B0RGA9</accession>
<evidence type="ECO:0000256" key="1">
    <source>
        <dbReference type="SAM" id="MobiDB-lite"/>
    </source>
</evidence>
<evidence type="ECO:0000313" key="3">
    <source>
        <dbReference type="Proteomes" id="UP000322234"/>
    </source>
</evidence>
<keyword evidence="3" id="KW-1185">Reference proteome</keyword>
<protein>
    <submittedName>
        <fullName evidence="2">Uncharacterized protein</fullName>
    </submittedName>
</protein>
<feature type="region of interest" description="Disordered" evidence="1">
    <location>
        <begin position="72"/>
        <end position="112"/>
    </location>
</feature>
<comment type="caution">
    <text evidence="2">The sequence shown here is derived from an EMBL/GenBank/DDBJ whole genome shotgun (WGS) entry which is preliminary data.</text>
</comment>
<dbReference type="Proteomes" id="UP000322234">
    <property type="component" value="Unassembled WGS sequence"/>
</dbReference>
<dbReference type="AlphaFoldDB" id="A0A6B0RGA9"/>
<reference evidence="2" key="1">
    <citation type="submission" date="2019-10" db="EMBL/GenBank/DDBJ databases">
        <title>The sequence and de novo assembly of the wild yak genome.</title>
        <authorList>
            <person name="Liu Y."/>
        </authorList>
    </citation>
    <scope>NUCLEOTIDE SEQUENCE [LARGE SCALE GENOMIC DNA]</scope>
    <source>
        <strain evidence="2">WY2019</strain>
    </source>
</reference>
<evidence type="ECO:0000313" key="2">
    <source>
        <dbReference type="EMBL" id="MXQ87014.1"/>
    </source>
</evidence>
<sequence>MRKTLVITFLEINEKWLAKRGKDQTTPQSSLCRQCWKPENTKTTPRNALAVHPLSDPEHVNPLMGGAVLAVKPLFGDQDGDRRHSPPTTGRGEPSAAPRSHSGSQASRRRELTEQMVWSTVVTAPPEQGTGDLEATTHLKVWNAAAQSDYVCMDL</sequence>
<name>A0A6B0RGA9_9CETA</name>
<organism evidence="2 3">
    <name type="scientific">Bos mutus</name>
    <name type="common">wild yak</name>
    <dbReference type="NCBI Taxonomy" id="72004"/>
    <lineage>
        <taxon>Eukaryota</taxon>
        <taxon>Metazoa</taxon>
        <taxon>Chordata</taxon>
        <taxon>Craniata</taxon>
        <taxon>Vertebrata</taxon>
        <taxon>Euteleostomi</taxon>
        <taxon>Mammalia</taxon>
        <taxon>Eutheria</taxon>
        <taxon>Laurasiatheria</taxon>
        <taxon>Artiodactyla</taxon>
        <taxon>Ruminantia</taxon>
        <taxon>Pecora</taxon>
        <taxon>Bovidae</taxon>
        <taxon>Bovinae</taxon>
        <taxon>Bos</taxon>
    </lineage>
</organism>
<proteinExistence type="predicted"/>
<dbReference type="EMBL" id="VBQZ03000036">
    <property type="protein sequence ID" value="MXQ87014.1"/>
    <property type="molecule type" value="Genomic_DNA"/>
</dbReference>